<evidence type="ECO:0000256" key="4">
    <source>
        <dbReference type="ARBA" id="ARBA00023125"/>
    </source>
</evidence>
<comment type="caution">
    <text evidence="8">The sequence shown here is derived from an EMBL/GenBank/DDBJ whole genome shotgun (WGS) entry which is preliminary data.</text>
</comment>
<dbReference type="PANTHER" id="PTHR43133">
    <property type="entry name" value="RNA POLYMERASE ECF-TYPE SIGMA FACTO"/>
    <property type="match status" value="1"/>
</dbReference>
<dbReference type="PANTHER" id="PTHR43133:SF50">
    <property type="entry name" value="ECF RNA POLYMERASE SIGMA FACTOR SIGM"/>
    <property type="match status" value="1"/>
</dbReference>
<dbReference type="NCBIfam" id="TIGR02983">
    <property type="entry name" value="SigE-fam_strep"/>
    <property type="match status" value="1"/>
</dbReference>
<keyword evidence="5" id="KW-0804">Transcription</keyword>
<sequence>MPATGSVERDAEFTAFMRGASASLSRTAWLLCGDAEQAGELVQAALVKTYLAWSRARSGDPLAYARRVLVNLNIDRFRRNRTVPTPTMEAVEASDPHGRVDDHDQASRMLAELPTQQRRVIVLRYYLDLPEAEVARTLGISLGSVKSAASRGLATLRSRFVLVGEGDSDERAR</sequence>
<dbReference type="SUPFAM" id="SSF88659">
    <property type="entry name" value="Sigma3 and sigma4 domains of RNA polymerase sigma factors"/>
    <property type="match status" value="1"/>
</dbReference>
<dbReference type="Gene3D" id="1.10.1740.10">
    <property type="match status" value="1"/>
</dbReference>
<dbReference type="CDD" id="cd06171">
    <property type="entry name" value="Sigma70_r4"/>
    <property type="match status" value="1"/>
</dbReference>
<dbReference type="SUPFAM" id="SSF88946">
    <property type="entry name" value="Sigma2 domain of RNA polymerase sigma factors"/>
    <property type="match status" value="1"/>
</dbReference>
<keyword evidence="9" id="KW-1185">Reference proteome</keyword>
<comment type="similarity">
    <text evidence="1">Belongs to the sigma-70 factor family. ECF subfamily.</text>
</comment>
<evidence type="ECO:0000259" key="7">
    <source>
        <dbReference type="Pfam" id="PF08281"/>
    </source>
</evidence>
<dbReference type="OrthoDB" id="3292386at2"/>
<evidence type="ECO:0000256" key="2">
    <source>
        <dbReference type="ARBA" id="ARBA00023015"/>
    </source>
</evidence>
<evidence type="ECO:0000259" key="6">
    <source>
        <dbReference type="Pfam" id="PF04542"/>
    </source>
</evidence>
<dbReference type="InterPro" id="IPR013249">
    <property type="entry name" value="RNA_pol_sigma70_r4_t2"/>
</dbReference>
<dbReference type="AlphaFoldDB" id="A0A2A9CVI9"/>
<evidence type="ECO:0000313" key="9">
    <source>
        <dbReference type="Proteomes" id="UP000226079"/>
    </source>
</evidence>
<name>A0A2A9CVI9_9ACTN</name>
<accession>A0A2A9CVI9</accession>
<dbReference type="NCBIfam" id="TIGR02937">
    <property type="entry name" value="sigma70-ECF"/>
    <property type="match status" value="1"/>
</dbReference>
<reference evidence="8 9" key="1">
    <citation type="submission" date="2017-10" db="EMBL/GenBank/DDBJ databases">
        <title>Sequencing the genomes of 1000 actinobacteria strains.</title>
        <authorList>
            <person name="Klenk H.-P."/>
        </authorList>
    </citation>
    <scope>NUCLEOTIDE SEQUENCE [LARGE SCALE GENOMIC DNA]</scope>
    <source>
        <strain evidence="8 9">DSM 15597</strain>
    </source>
</reference>
<protein>
    <submittedName>
        <fullName evidence="8">RNA polymerase sigma-70 factor (Sigma-E family)</fullName>
    </submittedName>
</protein>
<dbReference type="GO" id="GO:0003677">
    <property type="term" value="F:DNA binding"/>
    <property type="evidence" value="ECO:0007669"/>
    <property type="project" value="UniProtKB-KW"/>
</dbReference>
<dbReference type="InterPro" id="IPR039425">
    <property type="entry name" value="RNA_pol_sigma-70-like"/>
</dbReference>
<dbReference type="Pfam" id="PF08281">
    <property type="entry name" value="Sigma70_r4_2"/>
    <property type="match status" value="1"/>
</dbReference>
<keyword evidence="2" id="KW-0805">Transcription regulation</keyword>
<dbReference type="InterPro" id="IPR036388">
    <property type="entry name" value="WH-like_DNA-bd_sf"/>
</dbReference>
<organism evidence="8 9">
    <name type="scientific">Propionicimonas paludicola</name>
    <dbReference type="NCBI Taxonomy" id="185243"/>
    <lineage>
        <taxon>Bacteria</taxon>
        <taxon>Bacillati</taxon>
        <taxon>Actinomycetota</taxon>
        <taxon>Actinomycetes</taxon>
        <taxon>Propionibacteriales</taxon>
        <taxon>Nocardioidaceae</taxon>
        <taxon>Propionicimonas</taxon>
    </lineage>
</organism>
<evidence type="ECO:0000256" key="3">
    <source>
        <dbReference type="ARBA" id="ARBA00023082"/>
    </source>
</evidence>
<feature type="domain" description="RNA polymerase sigma-70 region 2" evidence="6">
    <location>
        <begin position="26"/>
        <end position="81"/>
    </location>
</feature>
<dbReference type="Pfam" id="PF04542">
    <property type="entry name" value="Sigma70_r2"/>
    <property type="match status" value="1"/>
</dbReference>
<dbReference type="GO" id="GO:0006352">
    <property type="term" value="P:DNA-templated transcription initiation"/>
    <property type="evidence" value="ECO:0007669"/>
    <property type="project" value="InterPro"/>
</dbReference>
<dbReference type="Gene3D" id="1.10.10.10">
    <property type="entry name" value="Winged helix-like DNA-binding domain superfamily/Winged helix DNA-binding domain"/>
    <property type="match status" value="1"/>
</dbReference>
<keyword evidence="3" id="KW-0731">Sigma factor</keyword>
<proteinExistence type="inferred from homology"/>
<gene>
    <name evidence="8" type="ORF">ATK74_3026</name>
</gene>
<feature type="domain" description="RNA polymerase sigma factor 70 region 4 type 2" evidence="7">
    <location>
        <begin position="105"/>
        <end position="156"/>
    </location>
</feature>
<evidence type="ECO:0000256" key="1">
    <source>
        <dbReference type="ARBA" id="ARBA00010641"/>
    </source>
</evidence>
<dbReference type="InterPro" id="IPR013324">
    <property type="entry name" value="RNA_pol_sigma_r3/r4-like"/>
</dbReference>
<dbReference type="InterPro" id="IPR014325">
    <property type="entry name" value="RNA_pol_sigma-E_actinobac"/>
</dbReference>
<dbReference type="RefSeq" id="WP_098461796.1">
    <property type="nucleotide sequence ID" value="NZ_PDJC01000001.1"/>
</dbReference>
<dbReference type="InterPro" id="IPR014284">
    <property type="entry name" value="RNA_pol_sigma-70_dom"/>
</dbReference>
<dbReference type="InterPro" id="IPR013325">
    <property type="entry name" value="RNA_pol_sigma_r2"/>
</dbReference>
<evidence type="ECO:0000256" key="5">
    <source>
        <dbReference type="ARBA" id="ARBA00023163"/>
    </source>
</evidence>
<dbReference type="EMBL" id="PDJC01000001">
    <property type="protein sequence ID" value="PFG18437.1"/>
    <property type="molecule type" value="Genomic_DNA"/>
</dbReference>
<keyword evidence="4" id="KW-0238">DNA-binding</keyword>
<evidence type="ECO:0000313" key="8">
    <source>
        <dbReference type="EMBL" id="PFG18437.1"/>
    </source>
</evidence>
<dbReference type="InterPro" id="IPR007627">
    <property type="entry name" value="RNA_pol_sigma70_r2"/>
</dbReference>
<dbReference type="Proteomes" id="UP000226079">
    <property type="component" value="Unassembled WGS sequence"/>
</dbReference>
<dbReference type="GO" id="GO:0016987">
    <property type="term" value="F:sigma factor activity"/>
    <property type="evidence" value="ECO:0007669"/>
    <property type="project" value="UniProtKB-KW"/>
</dbReference>